<accession>A0A6J4IF21</accession>
<dbReference type="AlphaFoldDB" id="A0A6J4IF21"/>
<dbReference type="EMBL" id="CADCTL010000138">
    <property type="protein sequence ID" value="CAA9248616.1"/>
    <property type="molecule type" value="Genomic_DNA"/>
</dbReference>
<organism evidence="1">
    <name type="scientific">uncultured Acetobacteraceae bacterium</name>
    <dbReference type="NCBI Taxonomy" id="169975"/>
    <lineage>
        <taxon>Bacteria</taxon>
        <taxon>Pseudomonadati</taxon>
        <taxon>Pseudomonadota</taxon>
        <taxon>Alphaproteobacteria</taxon>
        <taxon>Acetobacterales</taxon>
        <taxon>Acetobacteraceae</taxon>
        <taxon>environmental samples</taxon>
    </lineage>
</organism>
<sequence length="79" mass="8621">MVQLTEPHAEELVQRLQLVLYRRAVLDECDASFASDLVDRLVSAGPGTSLDVAQWARVERILGRAGDPAEADALVEMVS</sequence>
<gene>
    <name evidence="1" type="ORF">AVDCRST_MAG04-1987</name>
</gene>
<evidence type="ECO:0000313" key="1">
    <source>
        <dbReference type="EMBL" id="CAA9248616.1"/>
    </source>
</evidence>
<protein>
    <submittedName>
        <fullName evidence="1">Uncharacterized protein</fullName>
    </submittedName>
</protein>
<proteinExistence type="predicted"/>
<reference evidence="1" key="1">
    <citation type="submission" date="2020-02" db="EMBL/GenBank/DDBJ databases">
        <authorList>
            <person name="Meier V. D."/>
        </authorList>
    </citation>
    <scope>NUCLEOTIDE SEQUENCE</scope>
    <source>
        <strain evidence="1">AVDCRST_MAG04</strain>
    </source>
</reference>
<name>A0A6J4IF21_9PROT</name>